<feature type="region of interest" description="Disordered" evidence="4">
    <location>
        <begin position="83"/>
        <end position="116"/>
    </location>
</feature>
<evidence type="ECO:0000256" key="5">
    <source>
        <dbReference type="SAM" id="Phobius"/>
    </source>
</evidence>
<feature type="transmembrane region" description="Helical" evidence="5">
    <location>
        <begin position="240"/>
        <end position="258"/>
    </location>
</feature>
<gene>
    <name evidence="6" type="ORF">MAR_006681</name>
</gene>
<evidence type="ECO:0000256" key="3">
    <source>
        <dbReference type="ARBA" id="ARBA00023136"/>
    </source>
</evidence>
<evidence type="ECO:0000313" key="6">
    <source>
        <dbReference type="EMBL" id="WAQ94210.1"/>
    </source>
</evidence>
<evidence type="ECO:0000256" key="2">
    <source>
        <dbReference type="ARBA" id="ARBA00022989"/>
    </source>
</evidence>
<dbReference type="SUPFAM" id="SSF103473">
    <property type="entry name" value="MFS general substrate transporter"/>
    <property type="match status" value="1"/>
</dbReference>
<organism evidence="6 7">
    <name type="scientific">Mya arenaria</name>
    <name type="common">Soft-shell clam</name>
    <dbReference type="NCBI Taxonomy" id="6604"/>
    <lineage>
        <taxon>Eukaryota</taxon>
        <taxon>Metazoa</taxon>
        <taxon>Spiralia</taxon>
        <taxon>Lophotrochozoa</taxon>
        <taxon>Mollusca</taxon>
        <taxon>Bivalvia</taxon>
        <taxon>Autobranchia</taxon>
        <taxon>Heteroconchia</taxon>
        <taxon>Euheterodonta</taxon>
        <taxon>Imparidentia</taxon>
        <taxon>Neoheterodontei</taxon>
        <taxon>Myida</taxon>
        <taxon>Myoidea</taxon>
        <taxon>Myidae</taxon>
        <taxon>Mya</taxon>
    </lineage>
</organism>
<proteinExistence type="predicted"/>
<dbReference type="InterPro" id="IPR011701">
    <property type="entry name" value="MFS"/>
</dbReference>
<keyword evidence="7" id="KW-1185">Reference proteome</keyword>
<feature type="transmembrane region" description="Helical" evidence="5">
    <location>
        <begin position="544"/>
        <end position="565"/>
    </location>
</feature>
<feature type="transmembrane region" description="Helical" evidence="5">
    <location>
        <begin position="482"/>
        <end position="506"/>
    </location>
</feature>
<dbReference type="PANTHER" id="PTHR23121">
    <property type="entry name" value="SODIUM-DEPENDENT GLUCOSE TRANSPORTER 1"/>
    <property type="match status" value="1"/>
</dbReference>
<evidence type="ECO:0000256" key="1">
    <source>
        <dbReference type="ARBA" id="ARBA00022692"/>
    </source>
</evidence>
<feature type="transmembrane region" description="Helical" evidence="5">
    <location>
        <begin position="427"/>
        <end position="445"/>
    </location>
</feature>
<keyword evidence="1 5" id="KW-0812">Transmembrane</keyword>
<name>A0ABY7DCZ6_MYAAR</name>
<feature type="transmembrane region" description="Helical" evidence="5">
    <location>
        <begin position="457"/>
        <end position="476"/>
    </location>
</feature>
<keyword evidence="2 5" id="KW-1133">Transmembrane helix</keyword>
<sequence length="585" mass="65507">MEKDRLSSDVLESGQNGVSFKYSLDATSGEENISSASATEGEELVADAKDETNEKEKHFNNDQKETGAIANGEEHIAERHDQDKVNVLEETTDNNNMDGVELEKDSSRETLDDDHDKPYDANTVKIVIGHSRHSRTHHDDHAHSKHKKHRHPFDVFTVLLKRLKKDSEYRIRFLHTLFVIWMFITLGWVVSVVGSTFPDLRLIINKDLDTASWIFTGGSIGYMTGAFVFGLLFDRLNRMLVMVAVTTLSGFAIAVMPWCSGNSHIASIWGVQAAPYMQSIHFGFSAGGFIGPQTAKPFVAPVTCVPTNETYNNTTEKTCVDIYGETHIHWTYLIVGIGSLSAAVPFLILYCLSGSHNTYITTFMENNELSKKNIPITLPDLSLKKKVLFVSALTLLISSYACTEGRYSSLITSFNDEYLKWPKQEGLDLASVFWGAFAVGRFISIPISHYLKPSNMILVYLIVLTLTFIAFLFASIHDIVGLIWTCSALAGLSMSAIFPAIFTWTAESILHVTGKISATYLVGVSVFNMLMPLLYGYLMEHVNLLYFAYLLIAQCVFSFVIYVIIRLMIKLYIQPVTLENEKDKV</sequence>
<feature type="transmembrane region" description="Helical" evidence="5">
    <location>
        <begin position="518"/>
        <end position="538"/>
    </location>
</feature>
<protein>
    <submittedName>
        <fullName evidence="6">MFS4B-like protein</fullName>
    </submittedName>
</protein>
<feature type="transmembrane region" description="Helical" evidence="5">
    <location>
        <begin position="330"/>
        <end position="352"/>
    </location>
</feature>
<dbReference type="PANTHER" id="PTHR23121:SF9">
    <property type="entry name" value="SODIUM-DEPENDENT GLUCOSE TRANSPORTER 1"/>
    <property type="match status" value="1"/>
</dbReference>
<reference evidence="6" key="1">
    <citation type="submission" date="2022-11" db="EMBL/GenBank/DDBJ databases">
        <title>Centuries of genome instability and evolution in soft-shell clam transmissible cancer (bioRxiv).</title>
        <authorList>
            <person name="Hart S.F.M."/>
            <person name="Yonemitsu M.A."/>
            <person name="Giersch R.M."/>
            <person name="Beal B.F."/>
            <person name="Arriagada G."/>
            <person name="Davis B.W."/>
            <person name="Ostrander E.A."/>
            <person name="Goff S.P."/>
            <person name="Metzger M.J."/>
        </authorList>
    </citation>
    <scope>NUCLEOTIDE SEQUENCE</scope>
    <source>
        <strain evidence="6">MELC-2E11</strain>
        <tissue evidence="6">Siphon/mantle</tissue>
    </source>
</reference>
<accession>A0ABY7DCZ6</accession>
<feature type="compositionally biased region" description="Basic and acidic residues" evidence="4">
    <location>
        <begin position="101"/>
        <end position="116"/>
    </location>
</feature>
<dbReference type="Pfam" id="PF07690">
    <property type="entry name" value="MFS_1"/>
    <property type="match status" value="1"/>
</dbReference>
<evidence type="ECO:0000313" key="7">
    <source>
        <dbReference type="Proteomes" id="UP001164746"/>
    </source>
</evidence>
<feature type="transmembrane region" description="Helical" evidence="5">
    <location>
        <begin position="171"/>
        <end position="193"/>
    </location>
</feature>
<feature type="region of interest" description="Disordered" evidence="4">
    <location>
        <begin position="1"/>
        <end position="65"/>
    </location>
</feature>
<evidence type="ECO:0000256" key="4">
    <source>
        <dbReference type="SAM" id="MobiDB-lite"/>
    </source>
</evidence>
<dbReference type="Proteomes" id="UP001164746">
    <property type="component" value="Chromosome 1"/>
</dbReference>
<feature type="compositionally biased region" description="Polar residues" evidence="4">
    <location>
        <begin position="25"/>
        <end position="38"/>
    </location>
</feature>
<dbReference type="Gene3D" id="1.20.1250.20">
    <property type="entry name" value="MFS general substrate transporter like domains"/>
    <property type="match status" value="2"/>
</dbReference>
<feature type="transmembrane region" description="Helical" evidence="5">
    <location>
        <begin position="213"/>
        <end position="233"/>
    </location>
</feature>
<dbReference type="InterPro" id="IPR036259">
    <property type="entry name" value="MFS_trans_sf"/>
</dbReference>
<feature type="compositionally biased region" description="Basic and acidic residues" evidence="4">
    <location>
        <begin position="46"/>
        <end position="65"/>
    </location>
</feature>
<keyword evidence="3 5" id="KW-0472">Membrane</keyword>
<dbReference type="EMBL" id="CP111012">
    <property type="protein sequence ID" value="WAQ94210.1"/>
    <property type="molecule type" value="Genomic_DNA"/>
</dbReference>